<dbReference type="Gene3D" id="3.40.50.720">
    <property type="entry name" value="NAD(P)-binding Rossmann-like Domain"/>
    <property type="match status" value="1"/>
</dbReference>
<evidence type="ECO:0000313" key="4">
    <source>
        <dbReference type="EMBL" id="KZB01771.1"/>
    </source>
</evidence>
<dbReference type="InterPro" id="IPR036291">
    <property type="entry name" value="NAD(P)-bd_dom_sf"/>
</dbReference>
<dbReference type="PRINTS" id="PR00081">
    <property type="entry name" value="GDHRDH"/>
</dbReference>
<dbReference type="RefSeq" id="WP_062940807.1">
    <property type="nucleotide sequence ID" value="NZ_CP171845.1"/>
</dbReference>
<sequence length="257" mass="27341">MTTALITGASSGIGTVYARRLAARNHNLVLVARATDRLNTLAEELRTAHGVTIEVITADLTDTAQLNLVAERLRADPPIDILVNNAGAGLSGGFANANPVALENLLRLNSLAPTLLTAAVLGGMLKRGHGSIVNIASALAILPEYADGIYAATKSYVLTMSQSLNAEVGQQGIYVQAVLPAATRTEIYDRSGGDISKVPDVMEVDDLVDAALIGFDRKELVTLPPVPDEADWHAFEQARMVLARGFMNAKPAERYRQ</sequence>
<evidence type="ECO:0000256" key="2">
    <source>
        <dbReference type="ARBA" id="ARBA00023002"/>
    </source>
</evidence>
<dbReference type="PANTHER" id="PTHR43086:SF3">
    <property type="entry name" value="NADP-DEPENDENT 3-HYDROXY ACID DEHYDROGENASE YDFG"/>
    <property type="match status" value="1"/>
</dbReference>
<dbReference type="EMBL" id="LVYU01000078">
    <property type="protein sequence ID" value="KZB01771.1"/>
    <property type="molecule type" value="Genomic_DNA"/>
</dbReference>
<dbReference type="AlphaFoldDB" id="A0A154IMF5"/>
<gene>
    <name evidence="4" type="ORF">A4A59_12075</name>
</gene>
<accession>A0A154IMF5</accession>
<dbReference type="SUPFAM" id="SSF51735">
    <property type="entry name" value="NAD(P)-binding Rossmann-fold domains"/>
    <property type="match status" value="1"/>
</dbReference>
<dbReference type="InterPro" id="IPR002347">
    <property type="entry name" value="SDR_fam"/>
</dbReference>
<dbReference type="PIRSF" id="PIRSF000126">
    <property type="entry name" value="11-beta-HSD1"/>
    <property type="match status" value="1"/>
</dbReference>
<comment type="caution">
    <text evidence="4">The sequence shown here is derived from an EMBL/GenBank/DDBJ whole genome shotgun (WGS) entry which is preliminary data.</text>
</comment>
<reference evidence="4" key="1">
    <citation type="submission" date="2016-03" db="EMBL/GenBank/DDBJ databases">
        <title>Microsymbionts genomes from the relict species Vavilovia formosa.</title>
        <authorList>
            <person name="Chirak E."/>
            <person name="Kimeklis A."/>
            <person name="Kopat V."/>
            <person name="Andronov E."/>
        </authorList>
    </citation>
    <scope>NUCLEOTIDE SEQUENCE [LARGE SCALE GENOMIC DNA]</scope>
    <source>
        <strain evidence="4">Vaf12</strain>
    </source>
</reference>
<protein>
    <submittedName>
        <fullName evidence="4">SDR family oxidoreductase</fullName>
    </submittedName>
</protein>
<evidence type="ECO:0000256" key="3">
    <source>
        <dbReference type="RuleBase" id="RU000363"/>
    </source>
</evidence>
<keyword evidence="2" id="KW-0560">Oxidoreductase</keyword>
<dbReference type="Pfam" id="PF00106">
    <property type="entry name" value="adh_short"/>
    <property type="match status" value="1"/>
</dbReference>
<organism evidence="4">
    <name type="scientific">Rhizobium leguminosarum</name>
    <dbReference type="NCBI Taxonomy" id="384"/>
    <lineage>
        <taxon>Bacteria</taxon>
        <taxon>Pseudomonadati</taxon>
        <taxon>Pseudomonadota</taxon>
        <taxon>Alphaproteobacteria</taxon>
        <taxon>Hyphomicrobiales</taxon>
        <taxon>Rhizobiaceae</taxon>
        <taxon>Rhizobium/Agrobacterium group</taxon>
        <taxon>Rhizobium</taxon>
    </lineage>
</organism>
<comment type="similarity">
    <text evidence="1 3">Belongs to the short-chain dehydrogenases/reductases (SDR) family.</text>
</comment>
<dbReference type="PRINTS" id="PR00080">
    <property type="entry name" value="SDRFAMILY"/>
</dbReference>
<proteinExistence type="inferred from homology"/>
<dbReference type="GO" id="GO:0016491">
    <property type="term" value="F:oxidoreductase activity"/>
    <property type="evidence" value="ECO:0007669"/>
    <property type="project" value="UniProtKB-KW"/>
</dbReference>
<dbReference type="PANTHER" id="PTHR43086">
    <property type="entry name" value="VERY-LONG-CHAIN 3-OXOOACYL-COA REDUCTASE"/>
    <property type="match status" value="1"/>
</dbReference>
<name>A0A154IMF5_RHILE</name>
<evidence type="ECO:0000256" key="1">
    <source>
        <dbReference type="ARBA" id="ARBA00006484"/>
    </source>
</evidence>